<evidence type="ECO:0000313" key="1">
    <source>
        <dbReference type="EMBL" id="GAA2187325.1"/>
    </source>
</evidence>
<dbReference type="EMBL" id="BAAAOP010000005">
    <property type="protein sequence ID" value="GAA2187325.1"/>
    <property type="molecule type" value="Genomic_DNA"/>
</dbReference>
<sequence length="74" mass="8396">MLEVWDNLYIEARTAATIIRGHTDLNATAEAHAPILQAFETGPPELCTELVIDHQHEYSTRPHHKSPQQDTYTT</sequence>
<accession>A0ABP5MVP7</accession>
<organism evidence="1 2">
    <name type="scientific">Leucobacter alluvii</name>
    <dbReference type="NCBI Taxonomy" id="340321"/>
    <lineage>
        <taxon>Bacteria</taxon>
        <taxon>Bacillati</taxon>
        <taxon>Actinomycetota</taxon>
        <taxon>Actinomycetes</taxon>
        <taxon>Micrococcales</taxon>
        <taxon>Microbacteriaceae</taxon>
        <taxon>Leucobacter</taxon>
    </lineage>
</organism>
<protein>
    <recommendedName>
        <fullName evidence="3">GntR C-terminal domain-containing protein</fullName>
    </recommendedName>
</protein>
<proteinExistence type="predicted"/>
<evidence type="ECO:0008006" key="3">
    <source>
        <dbReference type="Google" id="ProtNLM"/>
    </source>
</evidence>
<comment type="caution">
    <text evidence="1">The sequence shown here is derived from an EMBL/GenBank/DDBJ whole genome shotgun (WGS) entry which is preliminary data.</text>
</comment>
<reference evidence="2" key="1">
    <citation type="journal article" date="2019" name="Int. J. Syst. Evol. Microbiol.">
        <title>The Global Catalogue of Microorganisms (GCM) 10K type strain sequencing project: providing services to taxonomists for standard genome sequencing and annotation.</title>
        <authorList>
            <consortium name="The Broad Institute Genomics Platform"/>
            <consortium name="The Broad Institute Genome Sequencing Center for Infectious Disease"/>
            <person name="Wu L."/>
            <person name="Ma J."/>
        </authorList>
    </citation>
    <scope>NUCLEOTIDE SEQUENCE [LARGE SCALE GENOMIC DNA]</scope>
    <source>
        <strain evidence="2">JCM 14919</strain>
    </source>
</reference>
<gene>
    <name evidence="1" type="ORF">GCM10009786_11730</name>
</gene>
<keyword evidence="2" id="KW-1185">Reference proteome</keyword>
<evidence type="ECO:0000313" key="2">
    <source>
        <dbReference type="Proteomes" id="UP001501084"/>
    </source>
</evidence>
<name>A0ABP5MVP7_9MICO</name>
<dbReference type="Proteomes" id="UP001501084">
    <property type="component" value="Unassembled WGS sequence"/>
</dbReference>